<dbReference type="InterPro" id="IPR051870">
    <property type="entry name" value="Elongin-A_domain"/>
</dbReference>
<dbReference type="InterPro" id="IPR035441">
    <property type="entry name" value="TFIIS/LEDGF_dom_sf"/>
</dbReference>
<dbReference type="PANTHER" id="PTHR15141">
    <property type="entry name" value="TRANSCRIPTION ELONGATION FACTOR B POLYPEPTIDE 3"/>
    <property type="match status" value="1"/>
</dbReference>
<evidence type="ECO:0000256" key="3">
    <source>
        <dbReference type="PROSITE-ProRule" id="PRU00649"/>
    </source>
</evidence>
<dbReference type="EMBL" id="VXIV02000055">
    <property type="protein sequence ID" value="KAF6041384.1"/>
    <property type="molecule type" value="Genomic_DNA"/>
</dbReference>
<feature type="compositionally biased region" description="Low complexity" evidence="4">
    <location>
        <begin position="1037"/>
        <end position="1052"/>
    </location>
</feature>
<feature type="compositionally biased region" description="Basic and acidic residues" evidence="4">
    <location>
        <begin position="284"/>
        <end position="298"/>
    </location>
</feature>
<evidence type="ECO:0000256" key="4">
    <source>
        <dbReference type="SAM" id="MobiDB-lite"/>
    </source>
</evidence>
<feature type="compositionally biased region" description="Basic and acidic residues" evidence="4">
    <location>
        <begin position="186"/>
        <end position="198"/>
    </location>
</feature>
<dbReference type="Proteomes" id="UP000593567">
    <property type="component" value="Unassembled WGS sequence"/>
</dbReference>
<dbReference type="GO" id="GO:0070449">
    <property type="term" value="C:elongin complex"/>
    <property type="evidence" value="ECO:0007669"/>
    <property type="project" value="InterPro"/>
</dbReference>
<dbReference type="SUPFAM" id="SSF47676">
    <property type="entry name" value="Conserved domain common to transcription factors TFIIS, elongin A, CRSP70"/>
    <property type="match status" value="1"/>
</dbReference>
<protein>
    <submittedName>
        <fullName evidence="7">TCEB3</fullName>
    </submittedName>
</protein>
<feature type="compositionally biased region" description="Basic and acidic residues" evidence="4">
    <location>
        <begin position="261"/>
        <end position="270"/>
    </location>
</feature>
<evidence type="ECO:0000259" key="6">
    <source>
        <dbReference type="PROSITE" id="PS51319"/>
    </source>
</evidence>
<dbReference type="AlphaFoldDB" id="A0A7J7KT76"/>
<comment type="caution">
    <text evidence="7">The sequence shown here is derived from an EMBL/GenBank/DDBJ whole genome shotgun (WGS) entry which is preliminary data.</text>
</comment>
<feature type="signal peptide" evidence="5">
    <location>
        <begin position="1"/>
        <end position="25"/>
    </location>
</feature>
<feature type="compositionally biased region" description="Low complexity" evidence="4">
    <location>
        <begin position="496"/>
        <end position="510"/>
    </location>
</feature>
<dbReference type="InterPro" id="IPR003617">
    <property type="entry name" value="TFIIS/CRSP70_N_sub"/>
</dbReference>
<feature type="compositionally biased region" description="Basic and acidic residues" evidence="4">
    <location>
        <begin position="417"/>
        <end position="432"/>
    </location>
</feature>
<dbReference type="Gene3D" id="1.20.930.10">
    <property type="entry name" value="Conserved domain common to transcription factors TFIIS, elongin A, CRSP70"/>
    <property type="match status" value="1"/>
</dbReference>
<keyword evidence="5" id="KW-0732">Signal</keyword>
<feature type="domain" description="TFIIS N-terminal" evidence="6">
    <location>
        <begin position="65"/>
        <end position="143"/>
    </location>
</feature>
<sequence length="1071" mass="118627">MLCICSHEVFLITMLLWIVIVERKAQIYKHLCCGNIKLRLVQMELHDGVPVEANARKSSATAKLEETSKLICLYKEALNNFKDKPKLVLPLLEELGDIKEMTFDMLKSTSIGKTVNGFRKQDGRIGEFARDLVSKWKLITSEALSHKQSDVSKTVDSSSINQQLAHHYNGEPKAIKLEDVAKKESVSGKEVKSIKQEKPSTPVDDASNKKCSLNSYDDLLKTSSPTVKLEKDDASSFGNALVAPNGQESAKKSKHKKKKHETKEKQDSKKSSSGSAEVSPNAGDELKESKPANSHKDGSNPSPSFSSQSVSSKLSQSGSLAVSSPVDSKSFLKTIKQEKGSPESAAAQNKVAKSFADAVDELPEDSSQSSSNSKHKSKKHKKERSHSRHRTPEKSSSNDESSRKMSHSHKSTSSTGKHVEKESNSKSDEIKPKKTLNLADYKILKANHSSAGEQTPSPKEPLPTDSDPKQLQSHLSLLIEMAKKQITGGVNSSQPSSDKSSTYATSSYDKNTSEKHSQESGSSEALKLPKSYSDNVNILSSDKKPSEKSLSKESSRKRDDSRRRDNSHSQEHSSHREENRHKDESSRSTDSKNRDLNKSAKSEKDYSKHQSSKRDRDCDKSSSSRKDKYSGDRDSSKDASLKYDKGGSSKSSSQNDDRSLSKHTSDSGNASSSKGDKHSSRIKSSKRDKDYDKSSSSKSDRESHKSRSHKEGMSRSKDQSDKPKADRHRSRSPLQKKDNSQSSSSNHKLIRDSKKRKLSDSDDGGCDGNGGLSFDEVMSSIPYPVQTKKKRMTPTEELTKSTLSKTPAPLSFGLPELVVDYKPSPKIACGFDEKSNASASNRGLEFSDIKAGSRTEAMYSGKRKGIQMLPCDNGCVPSLKQQCIAFLCNNIDDIGELGNAPYMLVEPIFTKASPKQLHKLEEYNPDFLDDNKSLWEKHCRREFKDCGTPGKSESWKDLYWRKCNEREKKLEMLQSKIAAREQQKQSEARKSMVAYTMSSAPKPPRDVRRKQARYGTGTGSVESTARAAAIIQHENSTRSSTSSKSSSSGVRSITMAPLMKMTKKFMNHLPR</sequence>
<feature type="region of interest" description="Disordered" evidence="4">
    <location>
        <begin position="186"/>
        <end position="211"/>
    </location>
</feature>
<gene>
    <name evidence="7" type="ORF">EB796_000338</name>
</gene>
<dbReference type="InterPro" id="IPR010684">
    <property type="entry name" value="RNA_pol_II_trans_fac_SIII_A"/>
</dbReference>
<feature type="compositionally biased region" description="Basic and acidic residues" evidence="4">
    <location>
        <begin position="655"/>
        <end position="665"/>
    </location>
</feature>
<feature type="compositionally biased region" description="Basic and acidic residues" evidence="4">
    <location>
        <begin position="980"/>
        <end position="990"/>
    </location>
</feature>
<evidence type="ECO:0000313" key="7">
    <source>
        <dbReference type="EMBL" id="KAF6041384.1"/>
    </source>
</evidence>
<dbReference type="InterPro" id="IPR017923">
    <property type="entry name" value="TFIIS_N"/>
</dbReference>
<feature type="compositionally biased region" description="Low complexity" evidence="4">
    <location>
        <begin position="299"/>
        <end position="324"/>
    </location>
</feature>
<evidence type="ECO:0000256" key="2">
    <source>
        <dbReference type="ARBA" id="ARBA00023242"/>
    </source>
</evidence>
<dbReference type="PROSITE" id="PS51319">
    <property type="entry name" value="TFIIS_N"/>
    <property type="match status" value="1"/>
</dbReference>
<dbReference type="Pfam" id="PF06881">
    <property type="entry name" value="Elongin_A"/>
    <property type="match status" value="1"/>
</dbReference>
<dbReference type="Gene3D" id="6.10.250.3180">
    <property type="match status" value="1"/>
</dbReference>
<name>A0A7J7KT76_BUGNE</name>
<keyword evidence="2 3" id="KW-0539">Nucleus</keyword>
<feature type="compositionally biased region" description="Basic residues" evidence="4">
    <location>
        <begin position="373"/>
        <end position="389"/>
    </location>
</feature>
<feature type="region of interest" description="Disordered" evidence="4">
    <location>
        <begin position="238"/>
        <end position="804"/>
    </location>
</feature>
<organism evidence="7 8">
    <name type="scientific">Bugula neritina</name>
    <name type="common">Brown bryozoan</name>
    <name type="synonym">Sertularia neritina</name>
    <dbReference type="NCBI Taxonomy" id="10212"/>
    <lineage>
        <taxon>Eukaryota</taxon>
        <taxon>Metazoa</taxon>
        <taxon>Spiralia</taxon>
        <taxon>Lophotrochozoa</taxon>
        <taxon>Bryozoa</taxon>
        <taxon>Gymnolaemata</taxon>
        <taxon>Cheilostomatida</taxon>
        <taxon>Flustrina</taxon>
        <taxon>Buguloidea</taxon>
        <taxon>Bugulidae</taxon>
        <taxon>Bugula</taxon>
    </lineage>
</organism>
<dbReference type="PANTHER" id="PTHR15141:SF76">
    <property type="entry name" value="TRANSCRIPTION ELONGATION FACTOR B POLYPEPTIDE 3"/>
    <property type="match status" value="1"/>
</dbReference>
<feature type="compositionally biased region" description="Basic and acidic residues" evidence="4">
    <location>
        <begin position="674"/>
        <end position="724"/>
    </location>
</feature>
<feature type="compositionally biased region" description="Basic and acidic residues" evidence="4">
    <location>
        <begin position="541"/>
        <end position="647"/>
    </location>
</feature>
<reference evidence="7" key="1">
    <citation type="submission" date="2020-06" db="EMBL/GenBank/DDBJ databases">
        <title>Draft genome of Bugula neritina, a colonial animal packing powerful symbionts and potential medicines.</title>
        <authorList>
            <person name="Rayko M."/>
        </authorList>
    </citation>
    <scope>NUCLEOTIDE SEQUENCE [LARGE SCALE GENOMIC DNA]</scope>
    <source>
        <strain evidence="7">Kwan_BN1</strain>
    </source>
</reference>
<dbReference type="SMART" id="SM00509">
    <property type="entry name" value="TFS2N"/>
    <property type="match status" value="1"/>
</dbReference>
<accession>A0A7J7KT76</accession>
<proteinExistence type="predicted"/>
<dbReference type="OrthoDB" id="21513at2759"/>
<feature type="chain" id="PRO_5029888674" evidence="5">
    <location>
        <begin position="26"/>
        <end position="1071"/>
    </location>
</feature>
<dbReference type="GO" id="GO:0006368">
    <property type="term" value="P:transcription elongation by RNA polymerase II"/>
    <property type="evidence" value="ECO:0007669"/>
    <property type="project" value="InterPro"/>
</dbReference>
<evidence type="ECO:0000256" key="5">
    <source>
        <dbReference type="SAM" id="SignalP"/>
    </source>
</evidence>
<comment type="subcellular location">
    <subcellularLocation>
        <location evidence="1 3">Nucleus</location>
    </subcellularLocation>
</comment>
<feature type="compositionally biased region" description="Polar residues" evidence="4">
    <location>
        <begin position="447"/>
        <end position="457"/>
    </location>
</feature>
<feature type="region of interest" description="Disordered" evidence="4">
    <location>
        <begin position="980"/>
        <end position="1053"/>
    </location>
</feature>
<keyword evidence="8" id="KW-1185">Reference proteome</keyword>
<dbReference type="Pfam" id="PF08711">
    <property type="entry name" value="Med26"/>
    <property type="match status" value="1"/>
</dbReference>
<evidence type="ECO:0000256" key="1">
    <source>
        <dbReference type="ARBA" id="ARBA00004123"/>
    </source>
</evidence>
<evidence type="ECO:0000313" key="8">
    <source>
        <dbReference type="Proteomes" id="UP000593567"/>
    </source>
</evidence>
<feature type="compositionally biased region" description="Basic and acidic residues" evidence="4">
    <location>
        <begin position="390"/>
        <end position="403"/>
    </location>
</feature>